<reference evidence="9" key="1">
    <citation type="submission" date="2021-06" db="EMBL/GenBank/DDBJ databases">
        <authorList>
            <consortium name="Wellcome Sanger Institute Data Sharing"/>
        </authorList>
    </citation>
    <scope>NUCLEOTIDE SEQUENCE [LARGE SCALE GENOMIC DNA]</scope>
</reference>
<dbReference type="OrthoDB" id="1938591at2759"/>
<dbReference type="SMART" id="SM01014">
    <property type="entry name" value="ARID"/>
    <property type="match status" value="1"/>
</dbReference>
<dbReference type="GO" id="GO:0005634">
    <property type="term" value="C:nucleus"/>
    <property type="evidence" value="ECO:0007669"/>
    <property type="project" value="UniProtKB-SubCell"/>
</dbReference>
<evidence type="ECO:0000256" key="3">
    <source>
        <dbReference type="ARBA" id="ARBA00023125"/>
    </source>
</evidence>
<evidence type="ECO:0000313" key="9">
    <source>
        <dbReference type="Ensembl" id="ENSECRP00000000490.1"/>
    </source>
</evidence>
<dbReference type="GO" id="GO:0006357">
    <property type="term" value="P:regulation of transcription by RNA polymerase II"/>
    <property type="evidence" value="ECO:0007669"/>
    <property type="project" value="TreeGrafter"/>
</dbReference>
<dbReference type="PANTHER" id="PTHR13964:SF25">
    <property type="entry name" value="AT-RICH INTERACTIVE DOMAIN-CONTAINING PROTEIN 5A"/>
    <property type="match status" value="1"/>
</dbReference>
<name>A0A8C4RDQ8_ERPCA</name>
<protein>
    <submittedName>
        <fullName evidence="9">AT-rich interactive domain 5A</fullName>
    </submittedName>
</protein>
<dbReference type="Pfam" id="PF01388">
    <property type="entry name" value="ARID"/>
    <property type="match status" value="1"/>
</dbReference>
<feature type="region of interest" description="Disordered" evidence="7">
    <location>
        <begin position="311"/>
        <end position="409"/>
    </location>
</feature>
<feature type="compositionally biased region" description="Basic and acidic residues" evidence="7">
    <location>
        <begin position="398"/>
        <end position="408"/>
    </location>
</feature>
<feature type="region of interest" description="Disordered" evidence="7">
    <location>
        <begin position="1"/>
        <end position="60"/>
    </location>
</feature>
<dbReference type="InterPro" id="IPR001606">
    <property type="entry name" value="ARID_dom"/>
</dbReference>
<keyword evidence="6" id="KW-0539">Nucleus</keyword>
<dbReference type="PANTHER" id="PTHR13964">
    <property type="entry name" value="RBP-RELATED"/>
    <property type="match status" value="1"/>
</dbReference>
<dbReference type="GeneTree" id="ENSGT00940000163584"/>
<feature type="compositionally biased region" description="Polar residues" evidence="7">
    <location>
        <begin position="223"/>
        <end position="237"/>
    </location>
</feature>
<evidence type="ECO:0000256" key="7">
    <source>
        <dbReference type="SAM" id="MobiDB-lite"/>
    </source>
</evidence>
<evidence type="ECO:0000256" key="5">
    <source>
        <dbReference type="ARBA" id="ARBA00023163"/>
    </source>
</evidence>
<dbReference type="InterPro" id="IPR036431">
    <property type="entry name" value="ARID_dom_sf"/>
</dbReference>
<comment type="subcellular location">
    <subcellularLocation>
        <location evidence="1">Nucleus</location>
    </subcellularLocation>
</comment>
<organism evidence="9 10">
    <name type="scientific">Erpetoichthys calabaricus</name>
    <name type="common">Rope fish</name>
    <name type="synonym">Calamoichthys calabaricus</name>
    <dbReference type="NCBI Taxonomy" id="27687"/>
    <lineage>
        <taxon>Eukaryota</taxon>
        <taxon>Metazoa</taxon>
        <taxon>Chordata</taxon>
        <taxon>Craniata</taxon>
        <taxon>Vertebrata</taxon>
        <taxon>Euteleostomi</taxon>
        <taxon>Actinopterygii</taxon>
        <taxon>Polypteriformes</taxon>
        <taxon>Polypteridae</taxon>
        <taxon>Erpetoichthys</taxon>
    </lineage>
</organism>
<dbReference type="SUPFAM" id="SSF46774">
    <property type="entry name" value="ARID-like"/>
    <property type="match status" value="1"/>
</dbReference>
<dbReference type="PROSITE" id="PS51011">
    <property type="entry name" value="ARID"/>
    <property type="match status" value="1"/>
</dbReference>
<sequence length="718" mass="79073">MASIQSCRSRRKPSQTDSSEGDSAAENDETLLQGNSEAEFSDQAEGTDVKKVAGQSEMKDQEEKTFMANLYTFMKERSTPIERIPHLGFKQINLWSIYKAVEKMGGYDSVTARRLWKNVYDELGGSPGSTSAATCTRRHYEKLVLPYERWLRGEEDKPLPPTKPRKYQTTPKEVKGMKTEVKKKKDQQEKNYKASDGDKMQEIKEDHPRCEYRICLHSSHGSAQLKTQDSLGSNGSHNQKEMEDATNVRLHDECESSLKNKHTGICPLPAGSQDCLSGISYPSSQPIKSLVSSFQSKSSHGAGISPLVKKKLAAQASSASTFNSLQEEAVEKGADSQRLCSSPEDDSGRPSVIHHTQLPEHPRPTDSSRTSEDGSPIPASSPSLSSCSTSEDSFSQPEDNKITPERSRPSAYIGSFTSVPFANGVYKPLSHYPSKEHPSYLQLPKTYLDDTSYKTAGSRTCAQSDSGSLISREQATDMSLPRNAWSRGGKEQHRIPSPKCNHHAASSSTCSPKACWVPPMPLSSFTKVKPKAGEATAYSFLSGGAISHQGFKLHEMQKRALEDPDPAATYTKKFKVVPPLPKNSVNMKDKLEPGIVKPFATHKLVQPQASLALPALLPCYDQARPMASTYSLEQLKNFSLLSPPPNPYVYPSLPAHLALPASASQLPESVYHYIGATPFVPQYEASRRSRLYSIPLCFSQAGYALPSLHQMYPNTKLS</sequence>
<proteinExistence type="predicted"/>
<keyword evidence="10" id="KW-1185">Reference proteome</keyword>
<evidence type="ECO:0000256" key="1">
    <source>
        <dbReference type="ARBA" id="ARBA00004123"/>
    </source>
</evidence>
<dbReference type="FunFam" id="1.10.150.60:FF:000004">
    <property type="entry name" value="AT-rich interactive domain-containing protein 5B"/>
    <property type="match status" value="1"/>
</dbReference>
<feature type="domain" description="ARID" evidence="8">
    <location>
        <begin position="60"/>
        <end position="152"/>
    </location>
</feature>
<dbReference type="CTD" id="10865"/>
<evidence type="ECO:0000256" key="4">
    <source>
        <dbReference type="ARBA" id="ARBA00023159"/>
    </source>
</evidence>
<keyword evidence="4" id="KW-0010">Activator</keyword>
<dbReference type="GeneID" id="114649965"/>
<dbReference type="GO" id="GO:0000976">
    <property type="term" value="F:transcription cis-regulatory region binding"/>
    <property type="evidence" value="ECO:0007669"/>
    <property type="project" value="TreeGrafter"/>
</dbReference>
<feature type="compositionally biased region" description="Basic and acidic residues" evidence="7">
    <location>
        <begin position="186"/>
        <end position="198"/>
    </location>
</feature>
<feature type="region of interest" description="Disordered" evidence="7">
    <location>
        <begin position="223"/>
        <end position="248"/>
    </location>
</feature>
<keyword evidence="5" id="KW-0804">Transcription</keyword>
<feature type="compositionally biased region" description="Low complexity" evidence="7">
    <location>
        <begin position="375"/>
        <end position="395"/>
    </location>
</feature>
<evidence type="ECO:0000256" key="2">
    <source>
        <dbReference type="ARBA" id="ARBA00023015"/>
    </source>
</evidence>
<keyword evidence="2" id="KW-0805">Transcription regulation</keyword>
<dbReference type="Proteomes" id="UP000694620">
    <property type="component" value="Chromosome 1"/>
</dbReference>
<feature type="region of interest" description="Disordered" evidence="7">
    <location>
        <begin position="482"/>
        <end position="503"/>
    </location>
</feature>
<dbReference type="Gene3D" id="1.10.150.60">
    <property type="entry name" value="ARID DNA-binding domain"/>
    <property type="match status" value="1"/>
</dbReference>
<accession>A0A8C4RDQ8</accession>
<evidence type="ECO:0000259" key="8">
    <source>
        <dbReference type="PROSITE" id="PS51011"/>
    </source>
</evidence>
<reference evidence="9" key="3">
    <citation type="submission" date="2025-09" db="UniProtKB">
        <authorList>
            <consortium name="Ensembl"/>
        </authorList>
    </citation>
    <scope>IDENTIFICATION</scope>
</reference>
<evidence type="ECO:0000313" key="10">
    <source>
        <dbReference type="Proteomes" id="UP000694620"/>
    </source>
</evidence>
<dbReference type="SMART" id="SM00501">
    <property type="entry name" value="BRIGHT"/>
    <property type="match status" value="1"/>
</dbReference>
<feature type="region of interest" description="Disordered" evidence="7">
    <location>
        <begin position="155"/>
        <end position="198"/>
    </location>
</feature>
<feature type="compositionally biased region" description="Basic and acidic residues" evidence="7">
    <location>
        <begin position="357"/>
        <end position="372"/>
    </location>
</feature>
<gene>
    <name evidence="9" type="primary">arid5a</name>
</gene>
<dbReference type="InterPro" id="IPR051232">
    <property type="entry name" value="ARID/SWI1_ChromRemod"/>
</dbReference>
<dbReference type="AlphaFoldDB" id="A0A8C4RDQ8"/>
<feature type="compositionally biased region" description="Acidic residues" evidence="7">
    <location>
        <begin position="19"/>
        <end position="29"/>
    </location>
</feature>
<dbReference type="Ensembl" id="ENSECRT00000000501.1">
    <property type="protein sequence ID" value="ENSECRP00000000490.1"/>
    <property type="gene ID" value="ENSECRG00000000288.1"/>
</dbReference>
<feature type="compositionally biased region" description="Basic and acidic residues" evidence="7">
    <location>
        <begin position="47"/>
        <end position="60"/>
    </location>
</feature>
<reference evidence="9" key="2">
    <citation type="submission" date="2025-08" db="UniProtKB">
        <authorList>
            <consortium name="Ensembl"/>
        </authorList>
    </citation>
    <scope>IDENTIFICATION</scope>
</reference>
<evidence type="ECO:0000256" key="6">
    <source>
        <dbReference type="ARBA" id="ARBA00023242"/>
    </source>
</evidence>
<dbReference type="RefSeq" id="XP_028655202.1">
    <property type="nucleotide sequence ID" value="XM_028799369.2"/>
</dbReference>
<keyword evidence="3" id="KW-0238">DNA-binding</keyword>